<feature type="domain" description="Pyruvate kinase barrel" evidence="19">
    <location>
        <begin position="1"/>
        <end position="322"/>
    </location>
</feature>
<dbReference type="Gene3D" id="3.20.20.60">
    <property type="entry name" value="Phosphoenolpyruvate-binding domains"/>
    <property type="match status" value="1"/>
</dbReference>
<dbReference type="AlphaFoldDB" id="A0A369BHY1"/>
<dbReference type="SUPFAM" id="SSF52935">
    <property type="entry name" value="PK C-terminal domain-like"/>
    <property type="match status" value="1"/>
</dbReference>
<dbReference type="Pfam" id="PF02887">
    <property type="entry name" value="PK_C"/>
    <property type="match status" value="1"/>
</dbReference>
<dbReference type="GO" id="GO:0005524">
    <property type="term" value="F:ATP binding"/>
    <property type="evidence" value="ECO:0007669"/>
    <property type="project" value="UniProtKB-KW"/>
</dbReference>
<organism evidence="22 23">
    <name type="scientific">Anaerobacterium chartisolvens</name>
    <dbReference type="NCBI Taxonomy" id="1297424"/>
    <lineage>
        <taxon>Bacteria</taxon>
        <taxon>Bacillati</taxon>
        <taxon>Bacillota</taxon>
        <taxon>Clostridia</taxon>
        <taxon>Eubacteriales</taxon>
        <taxon>Oscillospiraceae</taxon>
        <taxon>Anaerobacterium</taxon>
    </lineage>
</organism>
<evidence type="ECO:0000256" key="7">
    <source>
        <dbReference type="ARBA" id="ARBA00018587"/>
    </source>
</evidence>
<dbReference type="InterPro" id="IPR015793">
    <property type="entry name" value="Pyrv_Knase_brl"/>
</dbReference>
<dbReference type="InterPro" id="IPR011037">
    <property type="entry name" value="Pyrv_Knase-like_insert_dom_sf"/>
</dbReference>
<dbReference type="PANTHER" id="PTHR11817">
    <property type="entry name" value="PYRUVATE KINASE"/>
    <property type="match status" value="1"/>
</dbReference>
<comment type="pathway">
    <text evidence="3 18">Carbohydrate degradation; glycolysis; pyruvate from D-glyceraldehyde 3-phosphate: step 5/5.</text>
</comment>
<evidence type="ECO:0000259" key="19">
    <source>
        <dbReference type="Pfam" id="PF00224"/>
    </source>
</evidence>
<dbReference type="PRINTS" id="PR01050">
    <property type="entry name" value="PYRUVTKNASE"/>
</dbReference>
<comment type="similarity">
    <text evidence="4">In the C-terminal section; belongs to the PEP-utilizing enzyme family.</text>
</comment>
<keyword evidence="23" id="KW-1185">Reference proteome</keyword>
<dbReference type="GO" id="GO:0004743">
    <property type="term" value="F:pyruvate kinase activity"/>
    <property type="evidence" value="ECO:0007669"/>
    <property type="project" value="UniProtKB-UniRule"/>
</dbReference>
<evidence type="ECO:0000256" key="4">
    <source>
        <dbReference type="ARBA" id="ARBA00006237"/>
    </source>
</evidence>
<evidence type="ECO:0000256" key="14">
    <source>
        <dbReference type="ARBA" id="ARBA00022958"/>
    </source>
</evidence>
<evidence type="ECO:0000256" key="18">
    <source>
        <dbReference type="RuleBase" id="RU000504"/>
    </source>
</evidence>
<feature type="domain" description="Pyruvate kinase C-terminal" evidence="21">
    <location>
        <begin position="356"/>
        <end position="469"/>
    </location>
</feature>
<evidence type="ECO:0000256" key="17">
    <source>
        <dbReference type="NCBIfam" id="TIGR01064"/>
    </source>
</evidence>
<dbReference type="Gene3D" id="3.40.1380.20">
    <property type="entry name" value="Pyruvate kinase, C-terminal domain"/>
    <property type="match status" value="1"/>
</dbReference>
<keyword evidence="16 22" id="KW-0670">Pyruvate</keyword>
<dbReference type="Proteomes" id="UP000253034">
    <property type="component" value="Unassembled WGS sequence"/>
</dbReference>
<dbReference type="FunFam" id="3.20.20.60:FF:000001">
    <property type="entry name" value="Pyruvate kinase"/>
    <property type="match status" value="1"/>
</dbReference>
<evidence type="ECO:0000259" key="21">
    <source>
        <dbReference type="Pfam" id="PF02887"/>
    </source>
</evidence>
<evidence type="ECO:0000313" key="22">
    <source>
        <dbReference type="EMBL" id="RCX19284.1"/>
    </source>
</evidence>
<dbReference type="GO" id="GO:0016301">
    <property type="term" value="F:kinase activity"/>
    <property type="evidence" value="ECO:0007669"/>
    <property type="project" value="UniProtKB-KW"/>
</dbReference>
<gene>
    <name evidence="22" type="ORF">DFR58_10328</name>
</gene>
<comment type="caution">
    <text evidence="22">The sequence shown here is derived from an EMBL/GenBank/DDBJ whole genome shotgun (WGS) entry which is preliminary data.</text>
</comment>
<keyword evidence="14" id="KW-0630">Potassium</keyword>
<dbReference type="UniPathway" id="UPA00109">
    <property type="reaction ID" value="UER00188"/>
</dbReference>
<dbReference type="Gene3D" id="3.50.30.10">
    <property type="entry name" value="Phosphohistidine domain"/>
    <property type="match status" value="1"/>
</dbReference>
<dbReference type="InterPro" id="IPR015795">
    <property type="entry name" value="Pyrv_Knase_C"/>
</dbReference>
<evidence type="ECO:0000256" key="3">
    <source>
        <dbReference type="ARBA" id="ARBA00004997"/>
    </source>
</evidence>
<dbReference type="GO" id="GO:0006950">
    <property type="term" value="P:response to stress"/>
    <property type="evidence" value="ECO:0007669"/>
    <property type="project" value="UniProtKB-ARBA"/>
</dbReference>
<dbReference type="InterPro" id="IPR015813">
    <property type="entry name" value="Pyrv/PenolPyrv_kinase-like_dom"/>
</dbReference>
<evidence type="ECO:0000256" key="13">
    <source>
        <dbReference type="ARBA" id="ARBA00022842"/>
    </source>
</evidence>
<dbReference type="SUPFAM" id="SSF52009">
    <property type="entry name" value="Phosphohistidine domain"/>
    <property type="match status" value="1"/>
</dbReference>
<dbReference type="InterPro" id="IPR036918">
    <property type="entry name" value="Pyrv_Knase_C_sf"/>
</dbReference>
<dbReference type="GO" id="GO:0030955">
    <property type="term" value="F:potassium ion binding"/>
    <property type="evidence" value="ECO:0007669"/>
    <property type="project" value="UniProtKB-UniRule"/>
</dbReference>
<sequence length="583" mass="63066">MRKTKIICTLGPAVDNEDTLQKLMLKGMNIARINFSHGTHEQHKKRVDMFKKIREHLKLPIPLLLDTKGPEIRTGRFEKGEVLLNEGDSFVLINDDIVGDESKVSVTYKELYGDVRSGSRILINDGLVELEVTDIKNKDIHCKVLNGGIIGNNKGINVPGAEIHLPSITDQDVKDIEFGIENDFDFIAASFVRKASDVIEIRKVLEKNNGQSIKVIAKIENREGIENFDDIIKVSDGIMVARGDLGVEIPVEDVPVVQKRLIEKCYKNGKPVITATQMLDSMIRNPRPTRAEASDIANAIYDGTSVIMLSGETASGKYPVESLETMVRIAEKAENSIDYWKQFTNMQPNMNASITNAISHATCTTALDLKASAIITVTQTGHTARMISRFRPACPIIATTVCPRVQRQLSLSWGVIPYLVKHVTTTDEMFDTGVEKALESGLVKNGDLAIITAGAPIGISGTTNILKVHLIGKVLVQGTGLGSGGVTGELCVARTAEEAEATFVDGNILVVPSTNNSMMNIMRRASAIITEEGGIGSHAAIAGLALEIPVIIAAENAGQILKSGSVVTIDAGRGIVYYGATMI</sequence>
<dbReference type="SUPFAM" id="SSF51621">
    <property type="entry name" value="Phosphoenolpyruvate/pyruvate domain"/>
    <property type="match status" value="1"/>
</dbReference>
<keyword evidence="13 18" id="KW-0460">Magnesium</keyword>
<comment type="similarity">
    <text evidence="5 18">Belongs to the pyruvate kinase family.</text>
</comment>
<dbReference type="SUPFAM" id="SSF50800">
    <property type="entry name" value="PK beta-barrel domain-like"/>
    <property type="match status" value="1"/>
</dbReference>
<dbReference type="EMBL" id="QPJT01000003">
    <property type="protein sequence ID" value="RCX19284.1"/>
    <property type="molecule type" value="Genomic_DNA"/>
</dbReference>
<dbReference type="EC" id="2.7.1.40" evidence="6 17"/>
<evidence type="ECO:0000256" key="12">
    <source>
        <dbReference type="ARBA" id="ARBA00022840"/>
    </source>
</evidence>
<dbReference type="NCBIfam" id="TIGR01064">
    <property type="entry name" value="pyruv_kin"/>
    <property type="match status" value="1"/>
</dbReference>
<evidence type="ECO:0000313" key="23">
    <source>
        <dbReference type="Proteomes" id="UP000253034"/>
    </source>
</evidence>
<dbReference type="Pfam" id="PF00224">
    <property type="entry name" value="PK"/>
    <property type="match status" value="1"/>
</dbReference>
<keyword evidence="11 18" id="KW-0418">Kinase</keyword>
<dbReference type="InterPro" id="IPR018209">
    <property type="entry name" value="Pyrv_Knase_AS"/>
</dbReference>
<comment type="catalytic activity">
    <reaction evidence="18">
        <text>pyruvate + ATP = phosphoenolpyruvate + ADP + H(+)</text>
        <dbReference type="Rhea" id="RHEA:18157"/>
        <dbReference type="ChEBI" id="CHEBI:15361"/>
        <dbReference type="ChEBI" id="CHEBI:15378"/>
        <dbReference type="ChEBI" id="CHEBI:30616"/>
        <dbReference type="ChEBI" id="CHEBI:58702"/>
        <dbReference type="ChEBI" id="CHEBI:456216"/>
        <dbReference type="EC" id="2.7.1.40"/>
    </reaction>
</comment>
<keyword evidence="15 18" id="KW-0324">Glycolysis</keyword>
<keyword evidence="9" id="KW-0479">Metal-binding</keyword>
<evidence type="ECO:0000256" key="11">
    <source>
        <dbReference type="ARBA" id="ARBA00022777"/>
    </source>
</evidence>
<proteinExistence type="inferred from homology"/>
<reference evidence="22 23" key="1">
    <citation type="submission" date="2018-07" db="EMBL/GenBank/DDBJ databases">
        <title>Genomic Encyclopedia of Type Strains, Phase IV (KMG-IV): sequencing the most valuable type-strain genomes for metagenomic binning, comparative biology and taxonomic classification.</title>
        <authorList>
            <person name="Goeker M."/>
        </authorList>
    </citation>
    <scope>NUCLEOTIDE SEQUENCE [LARGE SCALE GENOMIC DNA]</scope>
    <source>
        <strain evidence="22 23">DSM 27016</strain>
    </source>
</reference>
<keyword evidence="8 18" id="KW-0808">Transferase</keyword>
<comment type="cofactor">
    <cofactor evidence="1">
        <name>Mg(2+)</name>
        <dbReference type="ChEBI" id="CHEBI:18420"/>
    </cofactor>
</comment>
<evidence type="ECO:0000256" key="2">
    <source>
        <dbReference type="ARBA" id="ARBA00001958"/>
    </source>
</evidence>
<evidence type="ECO:0000256" key="9">
    <source>
        <dbReference type="ARBA" id="ARBA00022723"/>
    </source>
</evidence>
<dbReference type="OrthoDB" id="9812123at2"/>
<evidence type="ECO:0000256" key="15">
    <source>
        <dbReference type="ARBA" id="ARBA00023152"/>
    </source>
</evidence>
<dbReference type="InterPro" id="IPR001697">
    <property type="entry name" value="Pyr_Knase"/>
</dbReference>
<dbReference type="InterPro" id="IPR040442">
    <property type="entry name" value="Pyrv_kinase-like_dom_sf"/>
</dbReference>
<dbReference type="FunFam" id="2.40.33.10:FF:000001">
    <property type="entry name" value="Pyruvate kinase"/>
    <property type="match status" value="1"/>
</dbReference>
<dbReference type="InterPro" id="IPR015806">
    <property type="entry name" value="Pyrv_Knase_insert_dom_sf"/>
</dbReference>
<keyword evidence="10" id="KW-0547">Nucleotide-binding</keyword>
<name>A0A369BHY1_9FIRM</name>
<accession>A0A369BHY1</accession>
<evidence type="ECO:0000256" key="10">
    <source>
        <dbReference type="ARBA" id="ARBA00022741"/>
    </source>
</evidence>
<dbReference type="PROSITE" id="PS00110">
    <property type="entry name" value="PYRUVATE_KINASE"/>
    <property type="match status" value="1"/>
</dbReference>
<feature type="domain" description="PEP-utilising enzyme mobile" evidence="20">
    <location>
        <begin position="505"/>
        <end position="574"/>
    </location>
</feature>
<dbReference type="Pfam" id="PF00391">
    <property type="entry name" value="PEP-utilizers"/>
    <property type="match status" value="1"/>
</dbReference>
<evidence type="ECO:0000259" key="20">
    <source>
        <dbReference type="Pfam" id="PF00391"/>
    </source>
</evidence>
<dbReference type="RefSeq" id="WP_114296361.1">
    <property type="nucleotide sequence ID" value="NZ_QPJT01000003.1"/>
</dbReference>
<dbReference type="InterPro" id="IPR008279">
    <property type="entry name" value="PEP-util_enz_mobile_dom"/>
</dbReference>
<dbReference type="GO" id="GO:0000287">
    <property type="term" value="F:magnesium ion binding"/>
    <property type="evidence" value="ECO:0007669"/>
    <property type="project" value="UniProtKB-UniRule"/>
</dbReference>
<protein>
    <recommendedName>
        <fullName evidence="7 17">Pyruvate kinase</fullName>
        <ecNumber evidence="6 17">2.7.1.40</ecNumber>
    </recommendedName>
</protein>
<evidence type="ECO:0000256" key="6">
    <source>
        <dbReference type="ARBA" id="ARBA00012142"/>
    </source>
</evidence>
<dbReference type="InterPro" id="IPR036637">
    <property type="entry name" value="Phosphohistidine_dom_sf"/>
</dbReference>
<dbReference type="NCBIfam" id="NF004491">
    <property type="entry name" value="PRK05826.1"/>
    <property type="match status" value="1"/>
</dbReference>
<evidence type="ECO:0000256" key="16">
    <source>
        <dbReference type="ARBA" id="ARBA00023317"/>
    </source>
</evidence>
<evidence type="ECO:0000256" key="5">
    <source>
        <dbReference type="ARBA" id="ARBA00008663"/>
    </source>
</evidence>
<dbReference type="NCBIfam" id="NF004978">
    <property type="entry name" value="PRK06354.1"/>
    <property type="match status" value="1"/>
</dbReference>
<comment type="cofactor">
    <cofactor evidence="2">
        <name>K(+)</name>
        <dbReference type="ChEBI" id="CHEBI:29103"/>
    </cofactor>
</comment>
<evidence type="ECO:0000256" key="1">
    <source>
        <dbReference type="ARBA" id="ARBA00001946"/>
    </source>
</evidence>
<keyword evidence="12" id="KW-0067">ATP-binding</keyword>
<evidence type="ECO:0000256" key="8">
    <source>
        <dbReference type="ARBA" id="ARBA00022679"/>
    </source>
</evidence>
<dbReference type="Gene3D" id="2.40.33.10">
    <property type="entry name" value="PK beta-barrel domain-like"/>
    <property type="match status" value="1"/>
</dbReference>